<feature type="transmembrane region" description="Helical" evidence="7">
    <location>
        <begin position="155"/>
        <end position="178"/>
    </location>
</feature>
<name>A0A0A0JMM3_9MICO</name>
<accession>A0A0A0JMM3</accession>
<keyword evidence="5 7" id="KW-0811">Translocation</keyword>
<dbReference type="STRING" id="1385521.N803_08065"/>
<evidence type="ECO:0000256" key="4">
    <source>
        <dbReference type="ARBA" id="ARBA00022989"/>
    </source>
</evidence>
<keyword evidence="6 7" id="KW-0472">Membrane</keyword>
<comment type="subunit">
    <text evidence="7">The Tat system comprises two distinct complexes: a TatABC complex, containing multiple copies of TatA, TatB and TatC subunits, and a separate TatA complex, containing only TatA subunits. Substrates initially bind to the TatABC complex, which probably triggers association of the separate TatA complex to form the active translocon.</text>
</comment>
<dbReference type="GO" id="GO:0043953">
    <property type="term" value="P:protein transport by the Tat complex"/>
    <property type="evidence" value="ECO:0007669"/>
    <property type="project" value="UniProtKB-UniRule"/>
</dbReference>
<evidence type="ECO:0000256" key="2">
    <source>
        <dbReference type="ARBA" id="ARBA00022692"/>
    </source>
</evidence>
<dbReference type="InterPro" id="IPR002033">
    <property type="entry name" value="TatC"/>
</dbReference>
<sequence>MSLGDHLREFRRRLFIAAVALVVCSVIGWYLFDVIYEHLTAPIENIAKQRGQESIIDLNYAGLTAAFSQRLSLAIWAGTILSAPMWLWQAWAFIVPGLTRREKRVSLMFIAAIVPLFLGGCWFGYVTLPKAVEILLGFTPEGAANLPEAALYFSFVTRFILVFGIAFLFPVVLVALNVARVLPSHVMLRGWRPAIVIIVLFAAIATPTPDPYTMLLLAAPLVVLYFVAYGIARLLDRRRAADRPDWLETADDEASSL</sequence>
<dbReference type="eggNOG" id="COG0805">
    <property type="taxonomic scope" value="Bacteria"/>
</dbReference>
<dbReference type="EMBL" id="AVPK01000002">
    <property type="protein sequence ID" value="KGN38675.1"/>
    <property type="molecule type" value="Genomic_DNA"/>
</dbReference>
<feature type="transmembrane region" description="Helical" evidence="7">
    <location>
        <begin position="12"/>
        <end position="32"/>
    </location>
</feature>
<evidence type="ECO:0000313" key="9">
    <source>
        <dbReference type="Proteomes" id="UP000030011"/>
    </source>
</evidence>
<dbReference type="PRINTS" id="PR01840">
    <property type="entry name" value="TATCFAMILY"/>
</dbReference>
<dbReference type="PANTHER" id="PTHR30371:SF0">
    <property type="entry name" value="SEC-INDEPENDENT PROTEIN TRANSLOCASE PROTEIN TATC, CHLOROPLASTIC-RELATED"/>
    <property type="match status" value="1"/>
</dbReference>
<organism evidence="8 9">
    <name type="scientific">Knoellia subterranea KCTC 19937</name>
    <dbReference type="NCBI Taxonomy" id="1385521"/>
    <lineage>
        <taxon>Bacteria</taxon>
        <taxon>Bacillati</taxon>
        <taxon>Actinomycetota</taxon>
        <taxon>Actinomycetes</taxon>
        <taxon>Micrococcales</taxon>
        <taxon>Intrasporangiaceae</taxon>
        <taxon>Knoellia</taxon>
    </lineage>
</organism>
<keyword evidence="2 7" id="KW-0812">Transmembrane</keyword>
<evidence type="ECO:0000256" key="3">
    <source>
        <dbReference type="ARBA" id="ARBA00022927"/>
    </source>
</evidence>
<evidence type="ECO:0000256" key="1">
    <source>
        <dbReference type="ARBA" id="ARBA00004141"/>
    </source>
</evidence>
<dbReference type="OrthoDB" id="9777044at2"/>
<protein>
    <recommendedName>
        <fullName evidence="7">Sec-independent protein translocase protein TatC</fullName>
    </recommendedName>
</protein>
<comment type="caution">
    <text evidence="8">The sequence shown here is derived from an EMBL/GenBank/DDBJ whole genome shotgun (WGS) entry which is preliminary data.</text>
</comment>
<evidence type="ECO:0000256" key="7">
    <source>
        <dbReference type="HAMAP-Rule" id="MF_00902"/>
    </source>
</evidence>
<dbReference type="NCBIfam" id="TIGR00945">
    <property type="entry name" value="tatC"/>
    <property type="match status" value="1"/>
</dbReference>
<keyword evidence="9" id="KW-1185">Reference proteome</keyword>
<evidence type="ECO:0000313" key="8">
    <source>
        <dbReference type="EMBL" id="KGN38675.1"/>
    </source>
</evidence>
<comment type="function">
    <text evidence="7">Part of the twin-arginine translocation (Tat) system that transports large folded proteins containing a characteristic twin-arginine motif in their signal peptide across membranes. Together with TatB, TatC is part of a receptor directly interacting with Tat signal peptides.</text>
</comment>
<keyword evidence="3 7" id="KW-0653">Protein transport</keyword>
<dbReference type="GO" id="GO:0065002">
    <property type="term" value="P:intracellular protein transmembrane transport"/>
    <property type="evidence" value="ECO:0007669"/>
    <property type="project" value="TreeGrafter"/>
</dbReference>
<dbReference type="Pfam" id="PF00902">
    <property type="entry name" value="TatC"/>
    <property type="match status" value="1"/>
</dbReference>
<evidence type="ECO:0000256" key="5">
    <source>
        <dbReference type="ARBA" id="ARBA00023010"/>
    </source>
</evidence>
<reference evidence="8 9" key="1">
    <citation type="submission" date="2013-08" db="EMBL/GenBank/DDBJ databases">
        <title>The genome sequence of Knoellia subterranea.</title>
        <authorList>
            <person name="Zhu W."/>
            <person name="Wang G."/>
        </authorList>
    </citation>
    <scope>NUCLEOTIDE SEQUENCE [LARGE SCALE GENOMIC DNA]</scope>
    <source>
        <strain evidence="8 9">KCTC 19937</strain>
    </source>
</reference>
<gene>
    <name evidence="7" type="primary">tatC</name>
    <name evidence="8" type="ORF">N803_08065</name>
</gene>
<dbReference type="GO" id="GO:0033281">
    <property type="term" value="C:TAT protein transport complex"/>
    <property type="evidence" value="ECO:0007669"/>
    <property type="project" value="UniProtKB-UniRule"/>
</dbReference>
<feature type="transmembrane region" description="Helical" evidence="7">
    <location>
        <begin position="190"/>
        <end position="208"/>
    </location>
</feature>
<feature type="transmembrane region" description="Helical" evidence="7">
    <location>
        <begin position="73"/>
        <end position="95"/>
    </location>
</feature>
<feature type="transmembrane region" description="Helical" evidence="7">
    <location>
        <begin position="214"/>
        <end position="235"/>
    </location>
</feature>
<dbReference type="AlphaFoldDB" id="A0A0A0JMM3"/>
<dbReference type="Proteomes" id="UP000030011">
    <property type="component" value="Unassembled WGS sequence"/>
</dbReference>
<proteinExistence type="inferred from homology"/>
<dbReference type="PANTHER" id="PTHR30371">
    <property type="entry name" value="SEC-INDEPENDENT PROTEIN TRANSLOCASE PROTEIN TATC"/>
    <property type="match status" value="1"/>
</dbReference>
<keyword evidence="4 7" id="KW-1133">Transmembrane helix</keyword>
<feature type="transmembrane region" description="Helical" evidence="7">
    <location>
        <begin position="107"/>
        <end position="128"/>
    </location>
</feature>
<comment type="subcellular location">
    <subcellularLocation>
        <location evidence="7">Cell membrane</location>
        <topology evidence="7">Multi-pass membrane protein</topology>
    </subcellularLocation>
    <subcellularLocation>
        <location evidence="1">Membrane</location>
        <topology evidence="1">Multi-pass membrane protein</topology>
    </subcellularLocation>
</comment>
<comment type="similarity">
    <text evidence="7">Belongs to the TatC family.</text>
</comment>
<dbReference type="GO" id="GO:0009977">
    <property type="term" value="F:proton motive force dependent protein transmembrane transporter activity"/>
    <property type="evidence" value="ECO:0007669"/>
    <property type="project" value="TreeGrafter"/>
</dbReference>
<keyword evidence="7" id="KW-0813">Transport</keyword>
<dbReference type="HAMAP" id="MF_00902">
    <property type="entry name" value="TatC"/>
    <property type="match status" value="1"/>
</dbReference>
<keyword evidence="7" id="KW-1003">Cell membrane</keyword>
<evidence type="ECO:0000256" key="6">
    <source>
        <dbReference type="ARBA" id="ARBA00023136"/>
    </source>
</evidence>